<comment type="caution">
    <text evidence="2">The sequence shown here is derived from an EMBL/GenBank/DDBJ whole genome shotgun (WGS) entry which is preliminary data.</text>
</comment>
<keyword evidence="2" id="KW-0378">Hydrolase</keyword>
<gene>
    <name evidence="2" type="ORF">J2S74_003177</name>
</gene>
<dbReference type="Pfam" id="PF12146">
    <property type="entry name" value="Hydrolase_4"/>
    <property type="match status" value="1"/>
</dbReference>
<feature type="domain" description="Serine aminopeptidase S33" evidence="1">
    <location>
        <begin position="73"/>
        <end position="299"/>
    </location>
</feature>
<dbReference type="InterPro" id="IPR022742">
    <property type="entry name" value="Hydrolase_4"/>
</dbReference>
<evidence type="ECO:0000259" key="1">
    <source>
        <dbReference type="Pfam" id="PF12146"/>
    </source>
</evidence>
<protein>
    <submittedName>
        <fullName evidence="2">Alpha-beta hydrolase superfamily lysophospholipase</fullName>
    </submittedName>
</protein>
<keyword evidence="3" id="KW-1185">Reference proteome</keyword>
<organism evidence="2 3">
    <name type="scientific">Evansella vedderi</name>
    <dbReference type="NCBI Taxonomy" id="38282"/>
    <lineage>
        <taxon>Bacteria</taxon>
        <taxon>Bacillati</taxon>
        <taxon>Bacillota</taxon>
        <taxon>Bacilli</taxon>
        <taxon>Bacillales</taxon>
        <taxon>Bacillaceae</taxon>
        <taxon>Evansella</taxon>
    </lineage>
</organism>
<dbReference type="EMBL" id="JAUSUG010000012">
    <property type="protein sequence ID" value="MDQ0255795.1"/>
    <property type="molecule type" value="Genomic_DNA"/>
</dbReference>
<accession>A0ABT9ZX38</accession>
<evidence type="ECO:0000313" key="2">
    <source>
        <dbReference type="EMBL" id="MDQ0255795.1"/>
    </source>
</evidence>
<dbReference type="PANTHER" id="PTHR11614">
    <property type="entry name" value="PHOSPHOLIPASE-RELATED"/>
    <property type="match status" value="1"/>
</dbReference>
<dbReference type="SUPFAM" id="SSF53474">
    <property type="entry name" value="alpha/beta-Hydrolases"/>
    <property type="match status" value="1"/>
</dbReference>
<evidence type="ECO:0000313" key="3">
    <source>
        <dbReference type="Proteomes" id="UP001230005"/>
    </source>
</evidence>
<dbReference type="Proteomes" id="UP001230005">
    <property type="component" value="Unassembled WGS sequence"/>
</dbReference>
<dbReference type="RefSeq" id="WP_307326950.1">
    <property type="nucleotide sequence ID" value="NZ_JAUSUG010000012.1"/>
</dbReference>
<dbReference type="GO" id="GO:0016787">
    <property type="term" value="F:hydrolase activity"/>
    <property type="evidence" value="ECO:0007669"/>
    <property type="project" value="UniProtKB-KW"/>
</dbReference>
<proteinExistence type="predicted"/>
<reference evidence="2 3" key="1">
    <citation type="submission" date="2023-07" db="EMBL/GenBank/DDBJ databases">
        <title>Genomic Encyclopedia of Type Strains, Phase IV (KMG-IV): sequencing the most valuable type-strain genomes for metagenomic binning, comparative biology and taxonomic classification.</title>
        <authorList>
            <person name="Goeker M."/>
        </authorList>
    </citation>
    <scope>NUCLEOTIDE SEQUENCE [LARGE SCALE GENOMIC DNA]</scope>
    <source>
        <strain evidence="2 3">DSM 9768</strain>
    </source>
</reference>
<dbReference type="InterPro" id="IPR051044">
    <property type="entry name" value="MAG_DAG_Lipase"/>
</dbReference>
<name>A0ABT9ZX38_9BACI</name>
<sequence>MKSIMLAEEYNWISQIKESDIVLSECNPHYKSEALQKYLAFYHLSVDKIEDYRCGFILVKGKRQFLQCFLKDNPKGTVYLVHGYLDHSGGLSRTINVLLQENFQVIVLDLPGHGFSEGEKGMISSFDDYIDAICKGYETILSILGDVKIIGLGHSTGAALLFHACAEQKIKLERLLLVAPLYYPFQWNLFRGLLLLSGKVLPQQKRAFKKNSDDLVYRQFVKHDPLQVKVLKANWIRALQHWQNEFTHCPYTTVPVYILQGTKDTTVDWRKNLHFYKRKSRNFQVALFEGARHQLLNERFEIRELVHGRIKSFLNDLTTGAEPKS</sequence>
<dbReference type="InterPro" id="IPR029058">
    <property type="entry name" value="AB_hydrolase_fold"/>
</dbReference>
<dbReference type="Gene3D" id="3.40.50.1820">
    <property type="entry name" value="alpha/beta hydrolase"/>
    <property type="match status" value="1"/>
</dbReference>